<dbReference type="Pfam" id="PF01757">
    <property type="entry name" value="Acyl_transf_3"/>
    <property type="match status" value="1"/>
</dbReference>
<organism evidence="3 4">
    <name type="scientific">Oricola thermophila</name>
    <dbReference type="NCBI Taxonomy" id="2742145"/>
    <lineage>
        <taxon>Bacteria</taxon>
        <taxon>Pseudomonadati</taxon>
        <taxon>Pseudomonadota</taxon>
        <taxon>Alphaproteobacteria</taxon>
        <taxon>Hyphomicrobiales</taxon>
        <taxon>Ahrensiaceae</taxon>
        <taxon>Oricola</taxon>
    </lineage>
</organism>
<evidence type="ECO:0000259" key="2">
    <source>
        <dbReference type="Pfam" id="PF01757"/>
    </source>
</evidence>
<keyword evidence="3" id="KW-0012">Acyltransferase</keyword>
<dbReference type="InterPro" id="IPR050879">
    <property type="entry name" value="Acyltransferase_3"/>
</dbReference>
<gene>
    <name evidence="3" type="ORF">HTY61_05395</name>
</gene>
<reference evidence="3 4" key="1">
    <citation type="submission" date="2020-06" db="EMBL/GenBank/DDBJ databases">
        <title>Oricola thermophila sp. nov. isolated from a tidal sediments.</title>
        <authorList>
            <person name="Kwon K.K."/>
            <person name="Yang S.-H."/>
            <person name="Park M.-J."/>
        </authorList>
    </citation>
    <scope>NUCLEOTIDE SEQUENCE [LARGE SCALE GENOMIC DNA]</scope>
    <source>
        <strain evidence="3 4">MEBiC13590</strain>
    </source>
</reference>
<sequence>MTGKHLKSHIDGLDLIRIAAALLVMSNHFAVFNRTAAAEARSAEEAAFPLLGIMAGPGAVGVQVFFVISGFVIAMSMKTAGPMEFLKKRALRILPALWICSLVALVARVAHGEDMFSMIAAYFRSVVLSPKGPYIDGVVWSLVVEAVFYGLIFACMLLVPKLPLKRIAAMIGIASVAYLTVFAVAACSRHHPDGLYAYQVLERFPFKVFLLRHGVFFALGILLYVRFMEDDRSVGLAIPGLFAAFGMLEIGITMEAIHASISLAIALWLAGLLAILGSIVYRHRIAQQLSERRNTVKKLGLLSYPLYLNHYALGMVLVPSLFALGIDGGWVLLLSLFIILSSSWLIMVGPEPMLRNLLRQAMFRTHPLPSLGR</sequence>
<feature type="transmembrane region" description="Helical" evidence="1">
    <location>
        <begin position="138"/>
        <end position="160"/>
    </location>
</feature>
<protein>
    <submittedName>
        <fullName evidence="3">Acyltransferase</fullName>
    </submittedName>
</protein>
<feature type="transmembrane region" description="Helical" evidence="1">
    <location>
        <begin position="12"/>
        <end position="30"/>
    </location>
</feature>
<name>A0A6N1VBK7_9HYPH</name>
<dbReference type="InterPro" id="IPR002656">
    <property type="entry name" value="Acyl_transf_3_dom"/>
</dbReference>
<dbReference type="Proteomes" id="UP000509367">
    <property type="component" value="Chromosome"/>
</dbReference>
<feature type="transmembrane region" description="Helical" evidence="1">
    <location>
        <begin position="330"/>
        <end position="349"/>
    </location>
</feature>
<feature type="transmembrane region" description="Helical" evidence="1">
    <location>
        <begin position="206"/>
        <end position="227"/>
    </location>
</feature>
<keyword evidence="4" id="KW-1185">Reference proteome</keyword>
<feature type="domain" description="Acyltransferase 3" evidence="2">
    <location>
        <begin position="11"/>
        <end position="347"/>
    </location>
</feature>
<feature type="transmembrane region" description="Helical" evidence="1">
    <location>
        <begin position="234"/>
        <end position="254"/>
    </location>
</feature>
<feature type="transmembrane region" description="Helical" evidence="1">
    <location>
        <begin position="260"/>
        <end position="281"/>
    </location>
</feature>
<evidence type="ECO:0000256" key="1">
    <source>
        <dbReference type="SAM" id="Phobius"/>
    </source>
</evidence>
<keyword evidence="1" id="KW-1133">Transmembrane helix</keyword>
<feature type="transmembrane region" description="Helical" evidence="1">
    <location>
        <begin position="167"/>
        <end position="186"/>
    </location>
</feature>
<keyword evidence="1" id="KW-0812">Transmembrane</keyword>
<dbReference type="AlphaFoldDB" id="A0A6N1VBK7"/>
<accession>A0A6N1VBK7</accession>
<feature type="transmembrane region" description="Helical" evidence="1">
    <location>
        <begin position="93"/>
        <end position="110"/>
    </location>
</feature>
<evidence type="ECO:0000313" key="3">
    <source>
        <dbReference type="EMBL" id="QKV17933.1"/>
    </source>
</evidence>
<proteinExistence type="predicted"/>
<keyword evidence="1" id="KW-0472">Membrane</keyword>
<keyword evidence="3" id="KW-0808">Transferase</keyword>
<dbReference type="RefSeq" id="WP_175275830.1">
    <property type="nucleotide sequence ID" value="NZ_CP054836.1"/>
</dbReference>
<dbReference type="EMBL" id="CP054836">
    <property type="protein sequence ID" value="QKV17933.1"/>
    <property type="molecule type" value="Genomic_DNA"/>
</dbReference>
<dbReference type="GO" id="GO:0016747">
    <property type="term" value="F:acyltransferase activity, transferring groups other than amino-acyl groups"/>
    <property type="evidence" value="ECO:0007669"/>
    <property type="project" value="InterPro"/>
</dbReference>
<feature type="transmembrane region" description="Helical" evidence="1">
    <location>
        <begin position="50"/>
        <end position="73"/>
    </location>
</feature>
<feature type="transmembrane region" description="Helical" evidence="1">
    <location>
        <begin position="301"/>
        <end position="324"/>
    </location>
</feature>
<dbReference type="PANTHER" id="PTHR23028">
    <property type="entry name" value="ACETYLTRANSFERASE"/>
    <property type="match status" value="1"/>
</dbReference>
<evidence type="ECO:0000313" key="4">
    <source>
        <dbReference type="Proteomes" id="UP000509367"/>
    </source>
</evidence>
<dbReference type="KEGG" id="orm:HTY61_05395"/>